<sequence>MLQIILAIVAQIQKANMPFYLSDQFVICSSYDTLRTQMIAQNMRLIKFYYPASLVFDKM</sequence>
<comment type="caution">
    <text evidence="1">The sequence shown here is derived from an EMBL/GenBank/DDBJ whole genome shotgun (WGS) entry which is preliminary data.</text>
</comment>
<accession>A0A1T0CNL9</accession>
<dbReference type="STRING" id="573983.B0681_08085"/>
<proteinExistence type="predicted"/>
<evidence type="ECO:0000313" key="2">
    <source>
        <dbReference type="Proteomes" id="UP000190683"/>
    </source>
</evidence>
<organism evidence="1 2">
    <name type="scientific">Moraxella porci DSM 25326</name>
    <dbReference type="NCBI Taxonomy" id="573983"/>
    <lineage>
        <taxon>Bacteria</taxon>
        <taxon>Pseudomonadati</taxon>
        <taxon>Pseudomonadota</taxon>
        <taxon>Gammaproteobacteria</taxon>
        <taxon>Moraxellales</taxon>
        <taxon>Moraxellaceae</taxon>
        <taxon>Moraxella</taxon>
    </lineage>
</organism>
<evidence type="ECO:0000313" key="1">
    <source>
        <dbReference type="EMBL" id="OOS23913.1"/>
    </source>
</evidence>
<dbReference type="AlphaFoldDB" id="A0A1T0CNL9"/>
<reference evidence="1 2" key="1">
    <citation type="submission" date="2017-02" db="EMBL/GenBank/DDBJ databases">
        <title>Draft genome sequence of Moraxella porci CCUG 54912T type strain.</title>
        <authorList>
            <person name="Salva-Serra F."/>
            <person name="Engstrom-Jakobsson H."/>
            <person name="Thorell K."/>
            <person name="Jaen-Luchoro D."/>
            <person name="Gonzales-Siles L."/>
            <person name="Karlsson R."/>
            <person name="Yazdan S."/>
            <person name="Boulund F."/>
            <person name="Johnning A."/>
            <person name="Engstrand L."/>
            <person name="Kristiansson E."/>
            <person name="Moore E."/>
        </authorList>
    </citation>
    <scope>NUCLEOTIDE SEQUENCE [LARGE SCALE GENOMIC DNA]</scope>
    <source>
        <strain evidence="1 2">CCUG 54912</strain>
    </source>
</reference>
<gene>
    <name evidence="1" type="ORF">B0681_08085</name>
</gene>
<name>A0A1T0CNL9_9GAMM</name>
<protein>
    <submittedName>
        <fullName evidence="1">Uncharacterized protein</fullName>
    </submittedName>
</protein>
<keyword evidence="2" id="KW-1185">Reference proteome</keyword>
<dbReference type="EMBL" id="MUYV01000011">
    <property type="protein sequence ID" value="OOS23913.1"/>
    <property type="molecule type" value="Genomic_DNA"/>
</dbReference>
<dbReference type="Proteomes" id="UP000190683">
    <property type="component" value="Unassembled WGS sequence"/>
</dbReference>